<keyword evidence="3" id="KW-1003">Cell membrane</keyword>
<dbReference type="PANTHER" id="PTHR10281">
    <property type="entry name" value="MEMBRANE-ASSOCIATED PROGESTERONE RECEPTOR COMPONENT-RELATED"/>
    <property type="match status" value="1"/>
</dbReference>
<dbReference type="Proteomes" id="UP000029981">
    <property type="component" value="Chromosome 3"/>
</dbReference>
<evidence type="ECO:0000313" key="17">
    <source>
        <dbReference type="EMBL" id="KGN59383.1"/>
    </source>
</evidence>
<proteinExistence type="inferred from homology"/>
<evidence type="ECO:0000256" key="7">
    <source>
        <dbReference type="ARBA" id="ARBA00022723"/>
    </source>
</evidence>
<keyword evidence="8" id="KW-0256">Endoplasmic reticulum</keyword>
<feature type="transmembrane region" description="Helical" evidence="15">
    <location>
        <begin position="12"/>
        <end position="34"/>
    </location>
</feature>
<dbReference type="SMART" id="SM01117">
    <property type="entry name" value="Cyt-b5"/>
    <property type="match status" value="1"/>
</dbReference>
<evidence type="ECO:0000313" key="18">
    <source>
        <dbReference type="Proteomes" id="UP000029981"/>
    </source>
</evidence>
<sequence length="206" mass="23066">MEFYWKSAMEQITWYTGLSPTAFFTILAAMIFVFQMVSSMFVSPEEFNKPPTVAISSSNSSNSNLFVNDSGADASLAVQVGRLTEQQLRAYNGSDPNKPLLMAIKGQIYDVSSGRMFYGPGSPYSMFVGKDASRALALLSFKPEDINGNIEGLNEEELVILQDWEYKFMEKYVKVGELVPEGELNEHSENGHQNSETTQEEHDKDQ</sequence>
<evidence type="ECO:0000256" key="10">
    <source>
        <dbReference type="ARBA" id="ARBA00023004"/>
    </source>
</evidence>
<dbReference type="GO" id="GO:0016020">
    <property type="term" value="C:membrane"/>
    <property type="evidence" value="ECO:0000318"/>
    <property type="project" value="GO_Central"/>
</dbReference>
<keyword evidence="5" id="KW-0754">Steroid-binding</keyword>
<evidence type="ECO:0000256" key="12">
    <source>
        <dbReference type="ARBA" id="ARBA00023136"/>
    </source>
</evidence>
<evidence type="ECO:0000256" key="9">
    <source>
        <dbReference type="ARBA" id="ARBA00022989"/>
    </source>
</evidence>
<dbReference type="EMBL" id="CM002924">
    <property type="protein sequence ID" value="KGN59383.1"/>
    <property type="molecule type" value="Genomic_DNA"/>
</dbReference>
<gene>
    <name evidence="17" type="ORF">Csa_3G815470</name>
</gene>
<dbReference type="Gramene" id="KGN59383">
    <property type="protein sequence ID" value="KGN59383"/>
    <property type="gene ID" value="Csa_3G815470"/>
</dbReference>
<organism evidence="17 18">
    <name type="scientific">Cucumis sativus</name>
    <name type="common">Cucumber</name>
    <dbReference type="NCBI Taxonomy" id="3659"/>
    <lineage>
        <taxon>Eukaryota</taxon>
        <taxon>Viridiplantae</taxon>
        <taxon>Streptophyta</taxon>
        <taxon>Embryophyta</taxon>
        <taxon>Tracheophyta</taxon>
        <taxon>Spermatophyta</taxon>
        <taxon>Magnoliopsida</taxon>
        <taxon>eudicotyledons</taxon>
        <taxon>Gunneridae</taxon>
        <taxon>Pentapetalae</taxon>
        <taxon>rosids</taxon>
        <taxon>fabids</taxon>
        <taxon>Cucurbitales</taxon>
        <taxon>Cucurbitaceae</taxon>
        <taxon>Benincaseae</taxon>
        <taxon>Cucumis</taxon>
    </lineage>
</organism>
<dbReference type="SMR" id="A0A0A0LC44"/>
<reference evidence="17 18" key="2">
    <citation type="journal article" date="2009" name="PLoS ONE">
        <title>An integrated genetic and cytogenetic map of the cucumber genome.</title>
        <authorList>
            <person name="Ren Y."/>
            <person name="Zhang Z."/>
            <person name="Liu J."/>
            <person name="Staub J.E."/>
            <person name="Han Y."/>
            <person name="Cheng Z."/>
            <person name="Li X."/>
            <person name="Lu J."/>
            <person name="Miao H."/>
            <person name="Kang H."/>
            <person name="Xie B."/>
            <person name="Gu X."/>
            <person name="Wang X."/>
            <person name="Du Y."/>
            <person name="Jin W."/>
            <person name="Huang S."/>
        </authorList>
    </citation>
    <scope>NUCLEOTIDE SEQUENCE [LARGE SCALE GENOMIC DNA]</scope>
    <source>
        <strain evidence="18">cv. 9930</strain>
    </source>
</reference>
<evidence type="ECO:0000256" key="2">
    <source>
        <dbReference type="ARBA" id="ARBA00004240"/>
    </source>
</evidence>
<evidence type="ECO:0000259" key="16">
    <source>
        <dbReference type="SMART" id="SM01117"/>
    </source>
</evidence>
<evidence type="ECO:0000256" key="15">
    <source>
        <dbReference type="SAM" id="Phobius"/>
    </source>
</evidence>
<comment type="similarity">
    <text evidence="13">Belongs to the cytochrome b5 family. MAPR subfamily.</text>
</comment>
<dbReference type="SUPFAM" id="SSF55856">
    <property type="entry name" value="Cytochrome b5-like heme/steroid binding domain"/>
    <property type="match status" value="1"/>
</dbReference>
<dbReference type="InterPro" id="IPR036400">
    <property type="entry name" value="Cyt_B5-like_heme/steroid_sf"/>
</dbReference>
<evidence type="ECO:0000256" key="3">
    <source>
        <dbReference type="ARBA" id="ARBA00022475"/>
    </source>
</evidence>
<evidence type="ECO:0000256" key="11">
    <source>
        <dbReference type="ARBA" id="ARBA00023121"/>
    </source>
</evidence>
<dbReference type="KEGG" id="csv:101211485"/>
<evidence type="ECO:0000256" key="1">
    <source>
        <dbReference type="ARBA" id="ARBA00004236"/>
    </source>
</evidence>
<evidence type="ECO:0000256" key="14">
    <source>
        <dbReference type="SAM" id="MobiDB-lite"/>
    </source>
</evidence>
<feature type="region of interest" description="Disordered" evidence="14">
    <location>
        <begin position="183"/>
        <end position="206"/>
    </location>
</feature>
<evidence type="ECO:0000256" key="8">
    <source>
        <dbReference type="ARBA" id="ARBA00022824"/>
    </source>
</evidence>
<dbReference type="GO" id="GO:0005886">
    <property type="term" value="C:plasma membrane"/>
    <property type="evidence" value="ECO:0007669"/>
    <property type="project" value="UniProtKB-SubCell"/>
</dbReference>
<dbReference type="Gene3D" id="3.10.120.10">
    <property type="entry name" value="Cytochrome b5-like heme/steroid binding domain"/>
    <property type="match status" value="1"/>
</dbReference>
<keyword evidence="6 15" id="KW-0812">Transmembrane</keyword>
<keyword evidence="9 15" id="KW-1133">Transmembrane helix</keyword>
<dbReference type="OrthoDB" id="547796at2759"/>
<accession>A0A0A0LC44</accession>
<protein>
    <recommendedName>
        <fullName evidence="16">Cytochrome b5 heme-binding domain-containing protein</fullName>
    </recommendedName>
</protein>
<keyword evidence="4" id="KW-0349">Heme</keyword>
<reference evidence="17 18" key="1">
    <citation type="journal article" date="2009" name="Nat. Genet.">
        <title>The genome of the cucumber, Cucumis sativus L.</title>
        <authorList>
            <person name="Huang S."/>
            <person name="Li R."/>
            <person name="Zhang Z."/>
            <person name="Li L."/>
            <person name="Gu X."/>
            <person name="Fan W."/>
            <person name="Lucas W.J."/>
            <person name="Wang X."/>
            <person name="Xie B."/>
            <person name="Ni P."/>
            <person name="Ren Y."/>
            <person name="Zhu H."/>
            <person name="Li J."/>
            <person name="Lin K."/>
            <person name="Jin W."/>
            <person name="Fei Z."/>
            <person name="Li G."/>
            <person name="Staub J."/>
            <person name="Kilian A."/>
            <person name="van der Vossen E.A."/>
            <person name="Wu Y."/>
            <person name="Guo J."/>
            <person name="He J."/>
            <person name="Jia Z."/>
            <person name="Ren Y."/>
            <person name="Tian G."/>
            <person name="Lu Y."/>
            <person name="Ruan J."/>
            <person name="Qian W."/>
            <person name="Wang M."/>
            <person name="Huang Q."/>
            <person name="Li B."/>
            <person name="Xuan Z."/>
            <person name="Cao J."/>
            <person name="Asan"/>
            <person name="Wu Z."/>
            <person name="Zhang J."/>
            <person name="Cai Q."/>
            <person name="Bai Y."/>
            <person name="Zhao B."/>
            <person name="Han Y."/>
            <person name="Li Y."/>
            <person name="Li X."/>
            <person name="Wang S."/>
            <person name="Shi Q."/>
            <person name="Liu S."/>
            <person name="Cho W.K."/>
            <person name="Kim J.Y."/>
            <person name="Xu Y."/>
            <person name="Heller-Uszynska K."/>
            <person name="Miao H."/>
            <person name="Cheng Z."/>
            <person name="Zhang S."/>
            <person name="Wu J."/>
            <person name="Yang Y."/>
            <person name="Kang H."/>
            <person name="Li M."/>
            <person name="Liang H."/>
            <person name="Ren X."/>
            <person name="Shi Z."/>
            <person name="Wen M."/>
            <person name="Jian M."/>
            <person name="Yang H."/>
            <person name="Zhang G."/>
            <person name="Yang Z."/>
            <person name="Chen R."/>
            <person name="Liu S."/>
            <person name="Li J."/>
            <person name="Ma L."/>
            <person name="Liu H."/>
            <person name="Zhou Y."/>
            <person name="Zhao J."/>
            <person name="Fang X."/>
            <person name="Li G."/>
            <person name="Fang L."/>
            <person name="Li Y."/>
            <person name="Liu D."/>
            <person name="Zheng H."/>
            <person name="Zhang Y."/>
            <person name="Qin N."/>
            <person name="Li Z."/>
            <person name="Yang G."/>
            <person name="Yang S."/>
            <person name="Bolund L."/>
            <person name="Kristiansen K."/>
            <person name="Zheng H."/>
            <person name="Li S."/>
            <person name="Zhang X."/>
            <person name="Yang H."/>
            <person name="Wang J."/>
            <person name="Sun R."/>
            <person name="Zhang B."/>
            <person name="Jiang S."/>
            <person name="Wang J."/>
            <person name="Du Y."/>
            <person name="Li S."/>
        </authorList>
    </citation>
    <scope>NUCLEOTIDE SEQUENCE [LARGE SCALE GENOMIC DNA]</scope>
    <source>
        <strain evidence="18">cv. 9930</strain>
    </source>
</reference>
<name>A0A0A0LC44_CUCSA</name>
<dbReference type="GO" id="GO:0005496">
    <property type="term" value="F:steroid binding"/>
    <property type="evidence" value="ECO:0007669"/>
    <property type="project" value="UniProtKB-KW"/>
</dbReference>
<evidence type="ECO:0000256" key="4">
    <source>
        <dbReference type="ARBA" id="ARBA00022617"/>
    </source>
</evidence>
<dbReference type="eggNOG" id="KOG1110">
    <property type="taxonomic scope" value="Eukaryota"/>
</dbReference>
<dbReference type="PANTHER" id="PTHR10281:SF72">
    <property type="entry name" value="NEUDESIN"/>
    <property type="match status" value="1"/>
</dbReference>
<dbReference type="FunFam" id="3.10.120.10:FF:000006">
    <property type="entry name" value="Membrane steroid-binding protein 1"/>
    <property type="match status" value="1"/>
</dbReference>
<evidence type="ECO:0000256" key="13">
    <source>
        <dbReference type="ARBA" id="ARBA00038357"/>
    </source>
</evidence>
<dbReference type="GO" id="GO:0012505">
    <property type="term" value="C:endomembrane system"/>
    <property type="evidence" value="ECO:0000318"/>
    <property type="project" value="GO_Central"/>
</dbReference>
<keyword evidence="12 15" id="KW-0472">Membrane</keyword>
<reference evidence="17 18" key="4">
    <citation type="journal article" date="2011" name="BMC Genomics">
        <title>RNA-Seq improves annotation of protein-coding genes in the cucumber genome.</title>
        <authorList>
            <person name="Li Z."/>
            <person name="Zhang Z."/>
            <person name="Yan P."/>
            <person name="Huang S."/>
            <person name="Fei Z."/>
            <person name="Lin K."/>
        </authorList>
    </citation>
    <scope>NUCLEOTIDE SEQUENCE [LARGE SCALE GENOMIC DNA]</scope>
    <source>
        <strain evidence="18">cv. 9930</strain>
    </source>
</reference>
<dbReference type="InterPro" id="IPR050577">
    <property type="entry name" value="MAPR/NEUFC/NENF-like"/>
</dbReference>
<keyword evidence="11" id="KW-0446">Lipid-binding</keyword>
<comment type="subcellular location">
    <subcellularLocation>
        <location evidence="1">Cell membrane</location>
    </subcellularLocation>
    <subcellularLocation>
        <location evidence="2">Endoplasmic reticulum</location>
    </subcellularLocation>
</comment>
<dbReference type="AlphaFoldDB" id="A0A0A0LC44"/>
<keyword evidence="10" id="KW-0408">Iron</keyword>
<dbReference type="InterPro" id="IPR001199">
    <property type="entry name" value="Cyt_B5-like_heme/steroid-bd"/>
</dbReference>
<keyword evidence="7" id="KW-0479">Metal-binding</keyword>
<dbReference type="Pfam" id="PF00173">
    <property type="entry name" value="Cyt-b5"/>
    <property type="match status" value="1"/>
</dbReference>
<dbReference type="OMA" id="MFVAPED"/>
<keyword evidence="18" id="KW-1185">Reference proteome</keyword>
<evidence type="ECO:0000256" key="6">
    <source>
        <dbReference type="ARBA" id="ARBA00022692"/>
    </source>
</evidence>
<evidence type="ECO:0000256" key="5">
    <source>
        <dbReference type="ARBA" id="ARBA00022665"/>
    </source>
</evidence>
<reference evidence="17 18" key="3">
    <citation type="journal article" date="2010" name="BMC Genomics">
        <title>Transcriptome sequencing and comparative analysis of cucumber flowers with different sex types.</title>
        <authorList>
            <person name="Guo S."/>
            <person name="Zheng Y."/>
            <person name="Joung J.G."/>
            <person name="Liu S."/>
            <person name="Zhang Z."/>
            <person name="Crasta O.R."/>
            <person name="Sobral B.W."/>
            <person name="Xu Y."/>
            <person name="Huang S."/>
            <person name="Fei Z."/>
        </authorList>
    </citation>
    <scope>NUCLEOTIDE SEQUENCE [LARGE SCALE GENOMIC DNA]</scope>
    <source>
        <strain evidence="18">cv. 9930</strain>
    </source>
</reference>
<feature type="domain" description="Cytochrome b5 heme-binding" evidence="16">
    <location>
        <begin position="83"/>
        <end position="179"/>
    </location>
</feature>
<dbReference type="GO" id="GO:0005783">
    <property type="term" value="C:endoplasmic reticulum"/>
    <property type="evidence" value="ECO:0000318"/>
    <property type="project" value="GO_Central"/>
</dbReference>
<dbReference type="GO" id="GO:0046872">
    <property type="term" value="F:metal ion binding"/>
    <property type="evidence" value="ECO:0007669"/>
    <property type="project" value="UniProtKB-KW"/>
</dbReference>